<keyword evidence="2" id="KW-0378">Hydrolase</keyword>
<dbReference type="KEGG" id="otm:OSB_03430"/>
<dbReference type="PANTHER" id="PTHR30231:SF4">
    <property type="entry name" value="PROTEIN NEN2"/>
    <property type="match status" value="1"/>
</dbReference>
<dbReference type="InterPro" id="IPR012337">
    <property type="entry name" value="RNaseH-like_sf"/>
</dbReference>
<dbReference type="SMART" id="SM00479">
    <property type="entry name" value="EXOIII"/>
    <property type="match status" value="1"/>
</dbReference>
<sequence length="206" mass="22338">MEKCWVDRDVLNKFGHLTTLPAGPFRFIALDVETAGKTIGGICQIGLGFVSNTGDVQTYSVLIDPEEPFEPFNTELHGISAQSVEGAGTFPTVFGALFELLNAHSLVQHSTFDEKALTAACTRYGVPMITSHWTNSVTVARQAWPELKGAGGHGLANLKKHLGLEFHHHDAGEDARAAATVVLKAEEILGAGFSHLKINRQLKFKF</sequence>
<dbReference type="STRING" id="1458307.OSB_03430"/>
<dbReference type="SUPFAM" id="SSF53098">
    <property type="entry name" value="Ribonuclease H-like"/>
    <property type="match status" value="1"/>
</dbReference>
<organism evidence="4 5">
    <name type="scientific">Octadecabacter temperatus</name>
    <dbReference type="NCBI Taxonomy" id="1458307"/>
    <lineage>
        <taxon>Bacteria</taxon>
        <taxon>Pseudomonadati</taxon>
        <taxon>Pseudomonadota</taxon>
        <taxon>Alphaproteobacteria</taxon>
        <taxon>Rhodobacterales</taxon>
        <taxon>Roseobacteraceae</taxon>
        <taxon>Octadecabacter</taxon>
    </lineage>
</organism>
<name>A0A0K0Y1V0_9RHOB</name>
<dbReference type="GO" id="GO:0008408">
    <property type="term" value="F:3'-5' exonuclease activity"/>
    <property type="evidence" value="ECO:0007669"/>
    <property type="project" value="TreeGrafter"/>
</dbReference>
<keyword evidence="5" id="KW-1185">Reference proteome</keyword>
<dbReference type="Gene3D" id="3.30.420.10">
    <property type="entry name" value="Ribonuclease H-like superfamily/Ribonuclease H"/>
    <property type="match status" value="1"/>
</dbReference>
<dbReference type="GO" id="GO:0003676">
    <property type="term" value="F:nucleic acid binding"/>
    <property type="evidence" value="ECO:0007669"/>
    <property type="project" value="InterPro"/>
</dbReference>
<evidence type="ECO:0000256" key="3">
    <source>
        <dbReference type="ARBA" id="ARBA00022839"/>
    </source>
</evidence>
<reference evidence="4 5" key="1">
    <citation type="journal article" date="2015" name="Genome Announc.">
        <title>Closed Genome Sequence of Octadecabacter temperatus SB1, the First Mesophilic Species of the Genus Octadecabacter.</title>
        <authorList>
            <person name="Voget S."/>
            <person name="Billerbeck S."/>
            <person name="Simon M."/>
            <person name="Daniel R."/>
        </authorList>
    </citation>
    <scope>NUCLEOTIDE SEQUENCE [LARGE SCALE GENOMIC DNA]</scope>
    <source>
        <strain evidence="4 5">SB1</strain>
    </source>
</reference>
<protein>
    <submittedName>
        <fullName evidence="4">DNA polymerase III subunit epsilon</fullName>
    </submittedName>
</protein>
<keyword evidence="1" id="KW-0540">Nuclease</keyword>
<dbReference type="PANTHER" id="PTHR30231">
    <property type="entry name" value="DNA POLYMERASE III SUBUNIT EPSILON"/>
    <property type="match status" value="1"/>
</dbReference>
<dbReference type="OrthoDB" id="9803913at2"/>
<dbReference type="EMBL" id="CP012160">
    <property type="protein sequence ID" value="AKS44910.1"/>
    <property type="molecule type" value="Genomic_DNA"/>
</dbReference>
<evidence type="ECO:0000256" key="2">
    <source>
        <dbReference type="ARBA" id="ARBA00022801"/>
    </source>
</evidence>
<dbReference type="AlphaFoldDB" id="A0A0K0Y1V0"/>
<evidence type="ECO:0000313" key="5">
    <source>
        <dbReference type="Proteomes" id="UP000067444"/>
    </source>
</evidence>
<dbReference type="InterPro" id="IPR013520">
    <property type="entry name" value="Ribonucl_H"/>
</dbReference>
<gene>
    <name evidence="4" type="ORF">OSB_03430</name>
</gene>
<dbReference type="InterPro" id="IPR036397">
    <property type="entry name" value="RNaseH_sf"/>
</dbReference>
<evidence type="ECO:0000256" key="1">
    <source>
        <dbReference type="ARBA" id="ARBA00022722"/>
    </source>
</evidence>
<keyword evidence="3" id="KW-0269">Exonuclease</keyword>
<dbReference type="GO" id="GO:0005829">
    <property type="term" value="C:cytosol"/>
    <property type="evidence" value="ECO:0007669"/>
    <property type="project" value="TreeGrafter"/>
</dbReference>
<dbReference type="Pfam" id="PF00929">
    <property type="entry name" value="RNase_T"/>
    <property type="match status" value="1"/>
</dbReference>
<dbReference type="Proteomes" id="UP000067444">
    <property type="component" value="Chromosome"/>
</dbReference>
<proteinExistence type="predicted"/>
<accession>A0A0K0Y1V0</accession>
<dbReference type="GO" id="GO:0006259">
    <property type="term" value="P:DNA metabolic process"/>
    <property type="evidence" value="ECO:0007669"/>
    <property type="project" value="UniProtKB-ARBA"/>
</dbReference>
<evidence type="ECO:0000313" key="4">
    <source>
        <dbReference type="EMBL" id="AKS44910.1"/>
    </source>
</evidence>